<keyword evidence="2" id="KW-0472">Membrane</keyword>
<dbReference type="KEGG" id="tmn:UCRPA7_346"/>
<dbReference type="RefSeq" id="XP_007911133.1">
    <property type="nucleotide sequence ID" value="XM_007912942.1"/>
</dbReference>
<evidence type="ECO:0000256" key="2">
    <source>
        <dbReference type="SAM" id="Phobius"/>
    </source>
</evidence>
<feature type="compositionally biased region" description="Polar residues" evidence="1">
    <location>
        <begin position="661"/>
        <end position="674"/>
    </location>
</feature>
<keyword evidence="2" id="KW-0812">Transmembrane</keyword>
<dbReference type="AlphaFoldDB" id="R8BXP1"/>
<keyword evidence="5" id="KW-1185">Reference proteome</keyword>
<protein>
    <submittedName>
        <fullName evidence="4">Putative pt repeat family protein</fullName>
    </submittedName>
</protein>
<dbReference type="GeneID" id="19323811"/>
<dbReference type="SUPFAM" id="SSF81296">
    <property type="entry name" value="E set domains"/>
    <property type="match status" value="1"/>
</dbReference>
<dbReference type="InterPro" id="IPR013783">
    <property type="entry name" value="Ig-like_fold"/>
</dbReference>
<dbReference type="HOGENOM" id="CLU_020216_0_0_1"/>
<dbReference type="OrthoDB" id="5350410at2759"/>
<proteinExistence type="predicted"/>
<name>R8BXP1_PHAM7</name>
<feature type="compositionally biased region" description="Low complexity" evidence="1">
    <location>
        <begin position="439"/>
        <end position="453"/>
    </location>
</feature>
<evidence type="ECO:0000256" key="1">
    <source>
        <dbReference type="SAM" id="MobiDB-lite"/>
    </source>
</evidence>
<dbReference type="eggNOG" id="ENOG502S9K7">
    <property type="taxonomic scope" value="Eukaryota"/>
</dbReference>
<feature type="region of interest" description="Disordered" evidence="1">
    <location>
        <begin position="382"/>
        <end position="453"/>
    </location>
</feature>
<evidence type="ECO:0000313" key="4">
    <source>
        <dbReference type="EMBL" id="EOO04123.1"/>
    </source>
</evidence>
<dbReference type="Proteomes" id="UP000014074">
    <property type="component" value="Unassembled WGS sequence"/>
</dbReference>
<feature type="domain" description="AMP-activated protein kinase glycogen-binding" evidence="3">
    <location>
        <begin position="6"/>
        <end position="96"/>
    </location>
</feature>
<organism evidence="4 5">
    <name type="scientific">Phaeoacremonium minimum (strain UCR-PA7)</name>
    <name type="common">Esca disease fungus</name>
    <name type="synonym">Togninia minima</name>
    <dbReference type="NCBI Taxonomy" id="1286976"/>
    <lineage>
        <taxon>Eukaryota</taxon>
        <taxon>Fungi</taxon>
        <taxon>Dikarya</taxon>
        <taxon>Ascomycota</taxon>
        <taxon>Pezizomycotina</taxon>
        <taxon>Sordariomycetes</taxon>
        <taxon>Sordariomycetidae</taxon>
        <taxon>Togniniales</taxon>
        <taxon>Togniniaceae</taxon>
        <taxon>Phaeoacremonium</taxon>
    </lineage>
</organism>
<evidence type="ECO:0000313" key="5">
    <source>
        <dbReference type="Proteomes" id="UP000014074"/>
    </source>
</evidence>
<feature type="region of interest" description="Disordered" evidence="1">
    <location>
        <begin position="546"/>
        <end position="698"/>
    </location>
</feature>
<dbReference type="InterPro" id="IPR014756">
    <property type="entry name" value="Ig_E-set"/>
</dbReference>
<feature type="region of interest" description="Disordered" evidence="1">
    <location>
        <begin position="85"/>
        <end position="193"/>
    </location>
</feature>
<accession>R8BXP1</accession>
<dbReference type="Pfam" id="PF16561">
    <property type="entry name" value="AMPK1_CBM"/>
    <property type="match status" value="1"/>
</dbReference>
<reference evidence="5" key="1">
    <citation type="journal article" date="2013" name="Genome Announc.">
        <title>Draft genome sequence of the ascomycete Phaeoacremonium aleophilum strain UCR-PA7, a causal agent of the esca disease complex in grapevines.</title>
        <authorList>
            <person name="Blanco-Ulate B."/>
            <person name="Rolshausen P."/>
            <person name="Cantu D."/>
        </authorList>
    </citation>
    <scope>NUCLEOTIDE SEQUENCE [LARGE SCALE GENOMIC DNA]</scope>
    <source>
        <strain evidence="5">UCR-PA7</strain>
    </source>
</reference>
<dbReference type="Gene3D" id="2.60.40.10">
    <property type="entry name" value="Immunoglobulins"/>
    <property type="match status" value="1"/>
</dbReference>
<gene>
    <name evidence="4" type="ORF">UCRPA7_346</name>
</gene>
<dbReference type="EMBL" id="KB932800">
    <property type="protein sequence ID" value="EOO04123.1"/>
    <property type="molecule type" value="Genomic_DNA"/>
</dbReference>
<sequence>MAEAKVPVTITYKVSGTQPPLYVAGSFSDPEWEPQQMDYTTDEDGEHTFKKELKLQPGSKFQYKFRVGEGDWWLVNNDAPIVTDDSGNQNNLLEAPHSPENLKLDLDTKLEPETKVEPGIDEKGIEQDHNIEEQPKIRMESGFEPLDKEKGVEEAPDIKVKSETDDKSALKPEPESQVQPIETNREFSKASLKTPVSMLQDSISRSGASTPGFVRTAAEVADSAALLDQEDPEPEITDEEAGRLGVRRLSLTPIPQVAMTAAEVADTARTLDRDELKFDLVATPVTYHNLADVRGDMRDDSLDLPGETQDRVPLFAHECIGLYEDDEIPGVSEQDDPEELLGDPAFEVDDVDLNDPTLEQFPSNRDQIMDTVRKMETGLNEDQTHFEGVPPSPIVAARSNSVTDIPGDFGMSPASSPIMSRGNHHRPDHRLDVPKRGSRGSLSSDRSSSVLSLGSIAEATEEKELESEHTTAQEIAPLVEQAASAEAAINVAKDVEGEMSLEGATADESPTPVILMPSPALKPVLAPTSLDSDEDEAVVLKGGEAEARNNAQHEHSGYLTPERAASPHPPEPGSPTELAPNTAGPTLGIETQDFDSAERRGKEGITTIVPENSESHSPKVVVHAAESSKPSGASDESQKESGTTRSLADSNETDTVVDGPQSRSTGTDTTNSTQLKKRNVLSPVDRAPTPASLSEAGRTAAKSGNWFLSFFRLIFVDWIGGFIGRLFASRRKT</sequence>
<feature type="compositionally biased region" description="Polar residues" evidence="1">
    <location>
        <begin position="628"/>
        <end position="654"/>
    </location>
</feature>
<feature type="compositionally biased region" description="Basic and acidic residues" evidence="1">
    <location>
        <begin position="546"/>
        <end position="556"/>
    </location>
</feature>
<feature type="compositionally biased region" description="Basic and acidic residues" evidence="1">
    <location>
        <begin position="100"/>
        <end position="174"/>
    </location>
</feature>
<dbReference type="CDD" id="cd02859">
    <property type="entry name" value="E_set_AMPKbeta_like_N"/>
    <property type="match status" value="1"/>
</dbReference>
<dbReference type="InterPro" id="IPR032640">
    <property type="entry name" value="AMPK1_CBM"/>
</dbReference>
<feature type="transmembrane region" description="Helical" evidence="2">
    <location>
        <begin position="706"/>
        <end position="728"/>
    </location>
</feature>
<evidence type="ECO:0000259" key="3">
    <source>
        <dbReference type="Pfam" id="PF16561"/>
    </source>
</evidence>
<keyword evidence="2" id="KW-1133">Transmembrane helix</keyword>